<evidence type="ECO:0000313" key="2">
    <source>
        <dbReference type="EMBL" id="PAB59261.1"/>
    </source>
</evidence>
<organism evidence="2 3">
    <name type="scientific">Anaeromicrobium sediminis</name>
    <dbReference type="NCBI Taxonomy" id="1478221"/>
    <lineage>
        <taxon>Bacteria</taxon>
        <taxon>Bacillati</taxon>
        <taxon>Bacillota</taxon>
        <taxon>Clostridia</taxon>
        <taxon>Peptostreptococcales</taxon>
        <taxon>Thermotaleaceae</taxon>
        <taxon>Anaeromicrobium</taxon>
    </lineage>
</organism>
<name>A0A267MI56_9FIRM</name>
<keyword evidence="1" id="KW-1133">Transmembrane helix</keyword>
<sequence>MTEKIKYIINMVAPLVMLIIYFFYRENIMAVGIGLGLLWCAVIIRIIDKRKKALPKPNYYIENPVVYRYFRWAMVIIISICFIISIYLYLFQGEEFNLTVAIFFPLVIINTLDFERRIYLYEGGIVWCGEILEFNHIKAFIWKEERAPWEDDHSNNLLLSYKDKEYTIVVPQIKRSYIDKILKFYIKNRP</sequence>
<feature type="transmembrane region" description="Helical" evidence="1">
    <location>
        <begin position="96"/>
        <end position="112"/>
    </location>
</feature>
<evidence type="ECO:0000313" key="3">
    <source>
        <dbReference type="Proteomes" id="UP000216024"/>
    </source>
</evidence>
<dbReference type="RefSeq" id="WP_095133641.1">
    <property type="nucleotide sequence ID" value="NZ_NIBG01000008.1"/>
</dbReference>
<feature type="transmembrane region" description="Helical" evidence="1">
    <location>
        <begin position="30"/>
        <end position="48"/>
    </location>
</feature>
<feature type="transmembrane region" description="Helical" evidence="1">
    <location>
        <begin position="7"/>
        <end position="24"/>
    </location>
</feature>
<evidence type="ECO:0000256" key="1">
    <source>
        <dbReference type="SAM" id="Phobius"/>
    </source>
</evidence>
<evidence type="ECO:0008006" key="4">
    <source>
        <dbReference type="Google" id="ProtNLM"/>
    </source>
</evidence>
<protein>
    <recommendedName>
        <fullName evidence="4">DUF5673 domain-containing protein</fullName>
    </recommendedName>
</protein>
<proteinExistence type="predicted"/>
<keyword evidence="1" id="KW-0812">Transmembrane</keyword>
<keyword evidence="1" id="KW-0472">Membrane</keyword>
<accession>A0A267MI56</accession>
<dbReference type="EMBL" id="NIBG01000008">
    <property type="protein sequence ID" value="PAB59261.1"/>
    <property type="molecule type" value="Genomic_DNA"/>
</dbReference>
<dbReference type="Proteomes" id="UP000216024">
    <property type="component" value="Unassembled WGS sequence"/>
</dbReference>
<dbReference type="OrthoDB" id="1954748at2"/>
<keyword evidence="3" id="KW-1185">Reference proteome</keyword>
<reference evidence="2 3" key="1">
    <citation type="submission" date="2017-06" db="EMBL/GenBank/DDBJ databases">
        <title>Draft genome sequence of anaerobic fermentative bacterium Anaeromicrobium sediminis DY2726D isolated from West Pacific Ocean sediments.</title>
        <authorList>
            <person name="Zeng X."/>
        </authorList>
    </citation>
    <scope>NUCLEOTIDE SEQUENCE [LARGE SCALE GENOMIC DNA]</scope>
    <source>
        <strain evidence="2 3">DY2726D</strain>
    </source>
</reference>
<feature type="transmembrane region" description="Helical" evidence="1">
    <location>
        <begin position="69"/>
        <end position="90"/>
    </location>
</feature>
<gene>
    <name evidence="2" type="ORF">CCE28_10365</name>
</gene>
<comment type="caution">
    <text evidence="2">The sequence shown here is derived from an EMBL/GenBank/DDBJ whole genome shotgun (WGS) entry which is preliminary data.</text>
</comment>
<dbReference type="AlphaFoldDB" id="A0A267MI56"/>